<accession>A0AAW3WV51</accession>
<sequence length="127" mass="13847">MGKVLFLVIASLFLTGCMATPSPTQLSSANYGELPASYKEDIQNNISAELKDPFSASYKFGAPKKAYLQGGLVENFKMYYGWVVPVSVNAKNSYGAYTGFKTRQYMFIDGVMVDATLKFSSGYASAL</sequence>
<dbReference type="RefSeq" id="WP_059200916.1">
    <property type="nucleotide sequence ID" value="NZ_CAMISK010000008.1"/>
</dbReference>
<dbReference type="PROSITE" id="PS51257">
    <property type="entry name" value="PROKAR_LIPOPROTEIN"/>
    <property type="match status" value="1"/>
</dbReference>
<dbReference type="AlphaFoldDB" id="A0AAW3WV51"/>
<dbReference type="EMBL" id="JACNYO010000015">
    <property type="protein sequence ID" value="MBC3213512.1"/>
    <property type="molecule type" value="Genomic_DNA"/>
</dbReference>
<reference evidence="2" key="1">
    <citation type="submission" date="2020-08" db="EMBL/GenBank/DDBJ databases">
        <title>Food and environmental bacterial isolates.</title>
        <authorList>
            <person name="Richter L."/>
            <person name="Du Plessis E.M."/>
            <person name="Duvenage S."/>
            <person name="Allam M."/>
            <person name="Korsten L."/>
        </authorList>
    </citation>
    <scope>NUCLEOTIDE SEQUENCE</scope>
    <source>
        <strain evidence="2">UPMP2127</strain>
    </source>
</reference>
<name>A0AAW3WV51_SERFO</name>
<proteinExistence type="predicted"/>
<evidence type="ECO:0000313" key="3">
    <source>
        <dbReference type="Proteomes" id="UP000659084"/>
    </source>
</evidence>
<evidence type="ECO:0000313" key="2">
    <source>
        <dbReference type="EMBL" id="MBC3213512.1"/>
    </source>
</evidence>
<dbReference type="Proteomes" id="UP000659084">
    <property type="component" value="Unassembled WGS sequence"/>
</dbReference>
<evidence type="ECO:0008006" key="4">
    <source>
        <dbReference type="Google" id="ProtNLM"/>
    </source>
</evidence>
<protein>
    <recommendedName>
        <fullName evidence="4">Lipoprotein</fullName>
    </recommendedName>
</protein>
<feature type="chain" id="PRO_5043823053" description="Lipoprotein" evidence="1">
    <location>
        <begin position="20"/>
        <end position="127"/>
    </location>
</feature>
<feature type="signal peptide" evidence="1">
    <location>
        <begin position="1"/>
        <end position="19"/>
    </location>
</feature>
<gene>
    <name evidence="2" type="ORF">H8J20_15295</name>
</gene>
<dbReference type="KEGG" id="sfg:AV650_17545"/>
<comment type="caution">
    <text evidence="2">The sequence shown here is derived from an EMBL/GenBank/DDBJ whole genome shotgun (WGS) entry which is preliminary data.</text>
</comment>
<keyword evidence="1" id="KW-0732">Signal</keyword>
<organism evidence="2 3">
    <name type="scientific">Serratia fonticola</name>
    <dbReference type="NCBI Taxonomy" id="47917"/>
    <lineage>
        <taxon>Bacteria</taxon>
        <taxon>Pseudomonadati</taxon>
        <taxon>Pseudomonadota</taxon>
        <taxon>Gammaproteobacteria</taxon>
        <taxon>Enterobacterales</taxon>
        <taxon>Yersiniaceae</taxon>
        <taxon>Serratia</taxon>
    </lineage>
</organism>
<evidence type="ECO:0000256" key="1">
    <source>
        <dbReference type="SAM" id="SignalP"/>
    </source>
</evidence>